<accession>A0A1V3IWE0</accession>
<dbReference type="PROSITE" id="PS51257">
    <property type="entry name" value="PROKAR_LIPOPROTEIN"/>
    <property type="match status" value="1"/>
</dbReference>
<keyword evidence="2" id="KW-1185">Reference proteome</keyword>
<dbReference type="EMBL" id="MLHL01000071">
    <property type="protein sequence ID" value="OOF46515.1"/>
    <property type="molecule type" value="Genomic_DNA"/>
</dbReference>
<comment type="caution">
    <text evidence="1">The sequence shown here is derived from an EMBL/GenBank/DDBJ whole genome shotgun (WGS) entry which is preliminary data.</text>
</comment>
<dbReference type="Proteomes" id="UP000189161">
    <property type="component" value="Unassembled WGS sequence"/>
</dbReference>
<dbReference type="RefSeq" id="WP_077478738.1">
    <property type="nucleotide sequence ID" value="NZ_MLHL01000071.1"/>
</dbReference>
<gene>
    <name evidence="1" type="ORF">BKK52_11340</name>
</gene>
<reference evidence="1 2" key="1">
    <citation type="submission" date="2016-10" db="EMBL/GenBank/DDBJ databases">
        <title>Rodentibacter gen. nov. and new species.</title>
        <authorList>
            <person name="Christensen H."/>
        </authorList>
    </citation>
    <scope>NUCLEOTIDE SEQUENCE [LARGE SCALE GENOMIC DNA]</scope>
    <source>
        <strain evidence="1 2">H1987082031</strain>
    </source>
</reference>
<dbReference type="OrthoDB" id="7064820at2"/>
<evidence type="ECO:0000313" key="2">
    <source>
        <dbReference type="Proteomes" id="UP000189161"/>
    </source>
</evidence>
<evidence type="ECO:0000313" key="1">
    <source>
        <dbReference type="EMBL" id="OOF46515.1"/>
    </source>
</evidence>
<sequence length="112" mass="12572">MVKLENVLKSAVVVGIAALSLTACKEEAKDYSGSYYYNDKGYENVITFKPTGNGNEYQITYSRPKLVIFANVNSENDGVYYTKNNQLVGKFKKDGNYILLTASGEEHLYIKH</sequence>
<proteinExistence type="predicted"/>
<protein>
    <submittedName>
        <fullName evidence="1">Uncharacterized protein</fullName>
    </submittedName>
</protein>
<dbReference type="AlphaFoldDB" id="A0A1V3IWE0"/>
<organism evidence="1 2">
    <name type="scientific">Rodentibacter trehalosifermentans</name>
    <dbReference type="NCBI Taxonomy" id="1908263"/>
    <lineage>
        <taxon>Bacteria</taxon>
        <taxon>Pseudomonadati</taxon>
        <taxon>Pseudomonadota</taxon>
        <taxon>Gammaproteobacteria</taxon>
        <taxon>Pasteurellales</taxon>
        <taxon>Pasteurellaceae</taxon>
        <taxon>Rodentibacter</taxon>
    </lineage>
</organism>
<name>A0A1V3IWE0_9PAST</name>